<dbReference type="RefSeq" id="XP_040721133.1">
    <property type="nucleotide sequence ID" value="XM_040859149.1"/>
</dbReference>
<organism evidence="1 2">
    <name type="scientific">Pseudomassariella vexata</name>
    <dbReference type="NCBI Taxonomy" id="1141098"/>
    <lineage>
        <taxon>Eukaryota</taxon>
        <taxon>Fungi</taxon>
        <taxon>Dikarya</taxon>
        <taxon>Ascomycota</taxon>
        <taxon>Pezizomycotina</taxon>
        <taxon>Sordariomycetes</taxon>
        <taxon>Xylariomycetidae</taxon>
        <taxon>Amphisphaeriales</taxon>
        <taxon>Pseudomassariaceae</taxon>
        <taxon>Pseudomassariella</taxon>
    </lineage>
</organism>
<protein>
    <submittedName>
        <fullName evidence="1">Uncharacterized protein</fullName>
    </submittedName>
</protein>
<proteinExistence type="predicted"/>
<accession>A0A1Y2EIZ2</accession>
<keyword evidence="2" id="KW-1185">Reference proteome</keyword>
<sequence>MSLRFGSGLDMQQSPSMVVLNAPIGMRNLGTDVTPEHTKVTTAACQPVMMAPTLGYNTR</sequence>
<dbReference type="AlphaFoldDB" id="A0A1Y2EIZ2"/>
<dbReference type="InParanoid" id="A0A1Y2EIZ2"/>
<evidence type="ECO:0000313" key="1">
    <source>
        <dbReference type="EMBL" id="ORY71541.1"/>
    </source>
</evidence>
<gene>
    <name evidence="1" type="ORF">BCR38DRAFT_417321</name>
</gene>
<comment type="caution">
    <text evidence="1">The sequence shown here is derived from an EMBL/GenBank/DDBJ whole genome shotgun (WGS) entry which is preliminary data.</text>
</comment>
<dbReference type="GeneID" id="63775361"/>
<reference evidence="1 2" key="1">
    <citation type="submission" date="2016-07" db="EMBL/GenBank/DDBJ databases">
        <title>Pervasive Adenine N6-methylation of Active Genes in Fungi.</title>
        <authorList>
            <consortium name="DOE Joint Genome Institute"/>
            <person name="Mondo S.J."/>
            <person name="Dannebaum R.O."/>
            <person name="Kuo R.C."/>
            <person name="Labutti K."/>
            <person name="Haridas S."/>
            <person name="Kuo A."/>
            <person name="Salamov A."/>
            <person name="Ahrendt S.R."/>
            <person name="Lipzen A."/>
            <person name="Sullivan W."/>
            <person name="Andreopoulos W.B."/>
            <person name="Clum A."/>
            <person name="Lindquist E."/>
            <person name="Daum C."/>
            <person name="Ramamoorthy G.K."/>
            <person name="Gryganskyi A."/>
            <person name="Culley D."/>
            <person name="Magnuson J.K."/>
            <person name="James T.Y."/>
            <person name="O'Malley M.A."/>
            <person name="Stajich J.E."/>
            <person name="Spatafora J.W."/>
            <person name="Visel A."/>
            <person name="Grigoriev I.V."/>
        </authorList>
    </citation>
    <scope>NUCLEOTIDE SEQUENCE [LARGE SCALE GENOMIC DNA]</scope>
    <source>
        <strain evidence="1 2">CBS 129021</strain>
    </source>
</reference>
<dbReference type="EMBL" id="MCFJ01000001">
    <property type="protein sequence ID" value="ORY71541.1"/>
    <property type="molecule type" value="Genomic_DNA"/>
</dbReference>
<name>A0A1Y2EIZ2_9PEZI</name>
<dbReference type="Proteomes" id="UP000193689">
    <property type="component" value="Unassembled WGS sequence"/>
</dbReference>
<evidence type="ECO:0000313" key="2">
    <source>
        <dbReference type="Proteomes" id="UP000193689"/>
    </source>
</evidence>